<evidence type="ECO:0000256" key="1">
    <source>
        <dbReference type="SAM" id="MobiDB-lite"/>
    </source>
</evidence>
<protein>
    <submittedName>
        <fullName evidence="2">Uncharacterized protein</fullName>
    </submittedName>
</protein>
<proteinExistence type="predicted"/>
<evidence type="ECO:0000313" key="2">
    <source>
        <dbReference type="EMBL" id="KAH0468330.1"/>
    </source>
</evidence>
<dbReference type="InterPro" id="IPR038823">
    <property type="entry name" value="MED2_plant"/>
</dbReference>
<reference evidence="2 3" key="1">
    <citation type="journal article" date="2021" name="Hortic Res">
        <title>Chromosome-scale assembly of the Dendrobium chrysotoxum genome enhances the understanding of orchid evolution.</title>
        <authorList>
            <person name="Zhang Y."/>
            <person name="Zhang G.Q."/>
            <person name="Zhang D."/>
            <person name="Liu X.D."/>
            <person name="Xu X.Y."/>
            <person name="Sun W.H."/>
            <person name="Yu X."/>
            <person name="Zhu X."/>
            <person name="Wang Z.W."/>
            <person name="Zhao X."/>
            <person name="Zhong W.Y."/>
            <person name="Chen H."/>
            <person name="Yin W.L."/>
            <person name="Huang T."/>
            <person name="Niu S.C."/>
            <person name="Liu Z.J."/>
        </authorList>
    </citation>
    <scope>NUCLEOTIDE SEQUENCE [LARGE SCALE GENOMIC DNA]</scope>
    <source>
        <strain evidence="2">Lindl</strain>
    </source>
</reference>
<dbReference type="AlphaFoldDB" id="A0AAV7H2J4"/>
<gene>
    <name evidence="2" type="ORF">IEQ34_003363</name>
</gene>
<dbReference type="Proteomes" id="UP000775213">
    <property type="component" value="Unassembled WGS sequence"/>
</dbReference>
<feature type="compositionally biased region" description="Basic residues" evidence="1">
    <location>
        <begin position="471"/>
        <end position="484"/>
    </location>
</feature>
<sequence>MQTGSSSRGTVDPRFTEATDQVSYACYKSSGITPSKVVNPNVLTYRDLHELLHLSTTGDKIHIVLADPNFNWSHVNTLLRNTNTPFHESAPSSLVKDARTIQHILRTSIIPKVGDRIHITPILSLTTYYIMAHRDFNVANLLIRYIKHLTSIRDPNHRRKPNLVLGHIIAYILETKYNLQYPNPPDYQPTFYSNNSFIVLHSTRLHPKHGEAVGEEEEPILSPIPIRQQSQIDGLEQRFNQWETHFDDYIAAQQYKPGPDFDEDDRVPVLPISLSDSTELWLIQWPINHLQPADFHGKVLSLKLHRDEKLASFENSSGKSYEVVSFATQVPDATVFLPSSSDSKVVGKISRRVCLVRHPEPSEFDMPSFGTPNLSGLRSAGSKMKTLSHLSTIHRHGSQPGTDKNSRETLTSGHSLGQELLETPHQQSRKKEQKVCAPASASTRFIGRSSHASEPESQMTSTATGSAKSHGEKKSKKRKIKVEE</sequence>
<dbReference type="PANTHER" id="PTHR36407:SF1">
    <property type="entry name" value="MEDIATOR-ASSOCIATED PROTEIN 2"/>
    <property type="match status" value="1"/>
</dbReference>
<name>A0AAV7H2J4_DENCH</name>
<comment type="caution">
    <text evidence="2">The sequence shown here is derived from an EMBL/GenBank/DDBJ whole genome shotgun (WGS) entry which is preliminary data.</text>
</comment>
<feature type="compositionally biased region" description="Polar residues" evidence="1">
    <location>
        <begin position="450"/>
        <end position="465"/>
    </location>
</feature>
<accession>A0AAV7H2J4</accession>
<dbReference type="PANTHER" id="PTHR36407">
    <property type="entry name" value="MEDIATOR-ASSOCIATED PROTEIN 2"/>
    <property type="match status" value="1"/>
</dbReference>
<keyword evidence="3" id="KW-1185">Reference proteome</keyword>
<feature type="region of interest" description="Disordered" evidence="1">
    <location>
        <begin position="422"/>
        <end position="484"/>
    </location>
</feature>
<evidence type="ECO:0000313" key="3">
    <source>
        <dbReference type="Proteomes" id="UP000775213"/>
    </source>
</evidence>
<dbReference type="EMBL" id="JAGFBR010000004">
    <property type="protein sequence ID" value="KAH0468330.1"/>
    <property type="molecule type" value="Genomic_DNA"/>
</dbReference>
<organism evidence="2 3">
    <name type="scientific">Dendrobium chrysotoxum</name>
    <name type="common">Orchid</name>
    <dbReference type="NCBI Taxonomy" id="161865"/>
    <lineage>
        <taxon>Eukaryota</taxon>
        <taxon>Viridiplantae</taxon>
        <taxon>Streptophyta</taxon>
        <taxon>Embryophyta</taxon>
        <taxon>Tracheophyta</taxon>
        <taxon>Spermatophyta</taxon>
        <taxon>Magnoliopsida</taxon>
        <taxon>Liliopsida</taxon>
        <taxon>Asparagales</taxon>
        <taxon>Orchidaceae</taxon>
        <taxon>Epidendroideae</taxon>
        <taxon>Malaxideae</taxon>
        <taxon>Dendrobiinae</taxon>
        <taxon>Dendrobium</taxon>
    </lineage>
</organism>